<accession>A0A915AQR0</accession>
<dbReference type="GO" id="GO:0042393">
    <property type="term" value="F:histone binding"/>
    <property type="evidence" value="ECO:0007669"/>
    <property type="project" value="TreeGrafter"/>
</dbReference>
<feature type="region of interest" description="Disordered" evidence="4">
    <location>
        <begin position="250"/>
        <end position="314"/>
    </location>
</feature>
<dbReference type="AlphaFoldDB" id="A0A915AQR0"/>
<dbReference type="GO" id="GO:0140801">
    <property type="term" value="F:histone H2AXY142 kinase activity"/>
    <property type="evidence" value="ECO:0007669"/>
    <property type="project" value="InterPro"/>
</dbReference>
<dbReference type="Proteomes" id="UP000887569">
    <property type="component" value="Unplaced"/>
</dbReference>
<dbReference type="Pfam" id="PF10537">
    <property type="entry name" value="WAC_Acf1_DNA_bd"/>
    <property type="match status" value="1"/>
</dbReference>
<comment type="subcellular location">
    <subcellularLocation>
        <location evidence="1 3">Nucleus</location>
    </subcellularLocation>
</comment>
<evidence type="ECO:0000256" key="1">
    <source>
        <dbReference type="ARBA" id="ARBA00004123"/>
    </source>
</evidence>
<feature type="compositionally biased region" description="Polar residues" evidence="4">
    <location>
        <begin position="251"/>
        <end position="275"/>
    </location>
</feature>
<name>A0A915AQR0_PARUN</name>
<evidence type="ECO:0000256" key="3">
    <source>
        <dbReference type="PROSITE-ProRule" id="PRU00475"/>
    </source>
</evidence>
<evidence type="ECO:0000259" key="5">
    <source>
        <dbReference type="PROSITE" id="PS50827"/>
    </source>
</evidence>
<dbReference type="InterPro" id="IPR013136">
    <property type="entry name" value="WSTF_Acf1_Cbp146"/>
</dbReference>
<organism evidence="7 8">
    <name type="scientific">Parascaris univalens</name>
    <name type="common">Nematode worm</name>
    <dbReference type="NCBI Taxonomy" id="6257"/>
    <lineage>
        <taxon>Eukaryota</taxon>
        <taxon>Metazoa</taxon>
        <taxon>Ecdysozoa</taxon>
        <taxon>Nematoda</taxon>
        <taxon>Chromadorea</taxon>
        <taxon>Rhabditida</taxon>
        <taxon>Spirurina</taxon>
        <taxon>Ascaridomorpha</taxon>
        <taxon>Ascaridoidea</taxon>
        <taxon>Ascarididae</taxon>
        <taxon>Parascaris</taxon>
    </lineage>
</organism>
<feature type="domain" description="DDT" evidence="5">
    <location>
        <begin position="498"/>
        <end position="561"/>
    </location>
</feature>
<dbReference type="InterPro" id="IPR028941">
    <property type="entry name" value="WHIM2_dom"/>
</dbReference>
<feature type="compositionally biased region" description="Basic and acidic residues" evidence="4">
    <location>
        <begin position="808"/>
        <end position="817"/>
    </location>
</feature>
<evidence type="ECO:0000313" key="7">
    <source>
        <dbReference type="Proteomes" id="UP000887569"/>
    </source>
</evidence>
<dbReference type="PROSITE" id="PS51136">
    <property type="entry name" value="WAC"/>
    <property type="match status" value="1"/>
</dbReference>
<evidence type="ECO:0000256" key="2">
    <source>
        <dbReference type="ARBA" id="ARBA00023242"/>
    </source>
</evidence>
<dbReference type="PANTHER" id="PTHR46802">
    <property type="entry name" value="TYROSINE-PROTEIN KINASE BAZ1B"/>
    <property type="match status" value="1"/>
</dbReference>
<dbReference type="WBParaSite" id="PgR013_g142_t04">
    <property type="protein sequence ID" value="PgR013_g142_t04"/>
    <property type="gene ID" value="PgR013_g142"/>
</dbReference>
<sequence>MHQSHRAAVRSVFSGLIEDGTMPVADGVIWQKRRGHCGGAKFHIDFTDETFPTEGEMKKREKEYAEHKWTCRHLSAKGEKTSMRIALKKEREALLDLRKRVPDDMLAEICKTIHHSFANEKTLLEDIRSRLKKSFFVGETVTFTHHERGYEGRIRACCCGNDLSSSDKENERTYAIEITGSNDCKIVKDVLAISIRRKLSLSDDELRCLIALLAFKEKDSNKPWIVDDEFREQFNVPNKIHSIFSCVSPLQHRSTQPSPNNSKEQQVVKMRQSSEVVPHSAITNKGRKQPLKSATKSGGWKYTMKDKEGTGRIKKREEGKMCKKGTNVGELLQKKKKSVASKVQQRDLAEYLVTASSCKSPVTRITRSMIEERKLEATIAKLVKELIAQDTKAFHSACAVAAKSLSLSLIEAIPNDILRYAVMKQYDANQDAEAMKRMSVEEKKEYKEMKLRERKEEHSEMEKKLQALLNKKLEDTLIRHKLPIPELKRMELGAEDRRMHFVSCLVVSEFVNTFKDTLLLHCVPSAERILDALYKGREGFFEVIGHIVVAFLKLLLEDTSGKMYGVCGVRLRMVPVTLSTASGLVHLVLMSYKSLWEAERRAAGNDDAVAANSERDVVTPVSSSGEQSQIQRTVLVDKLKRLEFFELSASEQLEALQFLQERVLETDTLDTYICNMELPGIAKLNVIKKTKEAEIASLEAELDEVPMSHLAAKSPSKMTRKESIDWAKIEKHRQEVIRKIEQRREDISVIVRRIREMGAKHNVFHIKPLGSDRFHRRYWFFGQSPNIGIFVEEIRPLDSSSVVLKVDSKQSPRKDSLTSDVMDTSESTQRSKNGRVSHGAPSAIETPKEASMTLDAFVNHEPTFLDDIGESEWFQITDEAVLGKLIAALSEKGYRESYLRSNLIHQMDQIKSSMRRLRVGQMPLKGMLRREDDDRVHISDERSLLREEISNLESRLRRRHFTTTEGHEAFVAKLQSADNVQLLSEMILELEDSCHDRLVKEKMDGSTNAVLNRDEWRTFVKNGETISILSVLLCILKKRIDWDQSANNKSRESRNEKKIKSMRERECRYTVLAKDRRASTDGNSSPSLKQELQEIFAKVEEDNRIYNSLLAVPAVRGHTRRSTAISLENIREVLYSYPSVEDLKKDLHVFIDGALMYFKGNERKLSLLQKLKTDLRL</sequence>
<feature type="domain" description="WAC" evidence="6">
    <location>
        <begin position="39"/>
        <end position="148"/>
    </location>
</feature>
<dbReference type="GO" id="GO:0006974">
    <property type="term" value="P:DNA damage response"/>
    <property type="evidence" value="ECO:0007669"/>
    <property type="project" value="TreeGrafter"/>
</dbReference>
<keyword evidence="2 3" id="KW-0539">Nucleus</keyword>
<dbReference type="InterPro" id="IPR018501">
    <property type="entry name" value="DDT_dom"/>
</dbReference>
<reference evidence="8" key="1">
    <citation type="submission" date="2022-11" db="UniProtKB">
        <authorList>
            <consortium name="WormBaseParasite"/>
        </authorList>
    </citation>
    <scope>IDENTIFICATION</scope>
</reference>
<dbReference type="Pfam" id="PF15613">
    <property type="entry name" value="WSD"/>
    <property type="match status" value="1"/>
</dbReference>
<evidence type="ECO:0000313" key="8">
    <source>
        <dbReference type="WBParaSite" id="PgR013_g142_t04"/>
    </source>
</evidence>
<feature type="compositionally biased region" description="Basic and acidic residues" evidence="4">
    <location>
        <begin position="303"/>
        <end position="314"/>
    </location>
</feature>
<evidence type="ECO:0000259" key="6">
    <source>
        <dbReference type="PROSITE" id="PS51136"/>
    </source>
</evidence>
<evidence type="ECO:0000256" key="4">
    <source>
        <dbReference type="SAM" id="MobiDB-lite"/>
    </source>
</evidence>
<protein>
    <submittedName>
        <fullName evidence="8">Bromo domain-containing protein</fullName>
    </submittedName>
</protein>
<dbReference type="GO" id="GO:0090535">
    <property type="term" value="C:WICH complex"/>
    <property type="evidence" value="ECO:0007669"/>
    <property type="project" value="InterPro"/>
</dbReference>
<proteinExistence type="predicted"/>
<feature type="compositionally biased region" description="Polar residues" evidence="4">
    <location>
        <begin position="818"/>
        <end position="831"/>
    </location>
</feature>
<dbReference type="InterPro" id="IPR047174">
    <property type="entry name" value="BAZ1B"/>
</dbReference>
<feature type="region of interest" description="Disordered" evidence="4">
    <location>
        <begin position="808"/>
        <end position="844"/>
    </location>
</feature>
<keyword evidence="7" id="KW-1185">Reference proteome</keyword>
<dbReference type="PANTHER" id="PTHR46802:SF1">
    <property type="entry name" value="TYROSINE-PROTEIN KINASE BAZ1B"/>
    <property type="match status" value="1"/>
</dbReference>
<dbReference type="PROSITE" id="PS50827">
    <property type="entry name" value="DDT"/>
    <property type="match status" value="1"/>
</dbReference>